<protein>
    <recommendedName>
        <fullName evidence="3">DUF374 domain-containing protein</fullName>
    </recommendedName>
</protein>
<sequence>MIKQRKMKKLNLSRRAAKLLTGWIFHPLCKSYMWVVYHTSKKTEIEFSKLREMTARGENVLGAMWHQDALISPLCHKGRDSDAMVSYSSVGNIATEFLRECDITAMREAMPGGGEESLDEITGYMNTHGGMLCGITVDGLRGPARKVHSGIMLIAKATGAPIYPVRSWAKRRLLAPTWDRIMIPLPFNHLVFVLGEPMHVPLNAGSTMLEILRSELERRLNGLVEYSAEFFQNETMKMGPVFPKYESNVC</sequence>
<dbReference type="Proteomes" id="UP000285961">
    <property type="component" value="Unassembled WGS sequence"/>
</dbReference>
<accession>A0A419ENN0</accession>
<dbReference type="AlphaFoldDB" id="A0A419ENN0"/>
<evidence type="ECO:0000313" key="2">
    <source>
        <dbReference type="Proteomes" id="UP000285961"/>
    </source>
</evidence>
<gene>
    <name evidence="1" type="ORF">C4532_19470</name>
</gene>
<dbReference type="EMBL" id="QZKI01000142">
    <property type="protein sequence ID" value="RJP64278.1"/>
    <property type="molecule type" value="Genomic_DNA"/>
</dbReference>
<proteinExistence type="predicted"/>
<name>A0A419ENN0_9BACT</name>
<reference evidence="1 2" key="1">
    <citation type="journal article" date="2017" name="ISME J.">
        <title>Energy and carbon metabolisms in a deep terrestrial subsurface fluid microbial community.</title>
        <authorList>
            <person name="Momper L."/>
            <person name="Jungbluth S.P."/>
            <person name="Lee M.D."/>
            <person name="Amend J.P."/>
        </authorList>
    </citation>
    <scope>NUCLEOTIDE SEQUENCE [LARGE SCALE GENOMIC DNA]</scope>
    <source>
        <strain evidence="1">SURF_17</strain>
    </source>
</reference>
<comment type="caution">
    <text evidence="1">The sequence shown here is derived from an EMBL/GenBank/DDBJ whole genome shotgun (WGS) entry which is preliminary data.</text>
</comment>
<evidence type="ECO:0008006" key="3">
    <source>
        <dbReference type="Google" id="ProtNLM"/>
    </source>
</evidence>
<organism evidence="1 2">
    <name type="scientific">Candidatus Abyssobacteria bacterium SURF_17</name>
    <dbReference type="NCBI Taxonomy" id="2093361"/>
    <lineage>
        <taxon>Bacteria</taxon>
        <taxon>Pseudomonadati</taxon>
        <taxon>Candidatus Hydrogenedentota</taxon>
        <taxon>Candidatus Abyssobacteria</taxon>
    </lineage>
</organism>
<evidence type="ECO:0000313" key="1">
    <source>
        <dbReference type="EMBL" id="RJP64278.1"/>
    </source>
</evidence>